<protein>
    <recommendedName>
        <fullName evidence="5">F-box domain-containing protein</fullName>
    </recommendedName>
</protein>
<name>A0AB34JRH3_PRYPA</name>
<proteinExistence type="predicted"/>
<reference evidence="2 4" key="1">
    <citation type="journal article" date="2024" name="Science">
        <title>Giant polyketide synthase enzymes in the biosynthesis of giant marine polyether toxins.</title>
        <authorList>
            <person name="Fallon T.R."/>
            <person name="Shende V.V."/>
            <person name="Wierzbicki I.H."/>
            <person name="Pendleton A.L."/>
            <person name="Watervoot N.F."/>
            <person name="Auber R.P."/>
            <person name="Gonzalez D.J."/>
            <person name="Wisecaver J.H."/>
            <person name="Moore B.S."/>
        </authorList>
    </citation>
    <scope>NUCLEOTIDE SEQUENCE [LARGE SCALE GENOMIC DNA]</scope>
    <source>
        <strain evidence="2 4">12B1</strain>
    </source>
</reference>
<comment type="caution">
    <text evidence="2">The sequence shown here is derived from an EMBL/GenBank/DDBJ whole genome shotgun (WGS) entry which is preliminary data.</text>
</comment>
<dbReference type="AlphaFoldDB" id="A0AB34JRH3"/>
<dbReference type="PANTHER" id="PTHR23244">
    <property type="entry name" value="KELCH REPEAT DOMAIN"/>
    <property type="match status" value="1"/>
</dbReference>
<gene>
    <name evidence="3" type="ORF">AB1Y20_010154</name>
    <name evidence="1" type="ORF">AB1Y20_018551</name>
    <name evidence="2" type="ORF">AB1Y20_018553</name>
</gene>
<dbReference type="Gene3D" id="2.120.10.80">
    <property type="entry name" value="Kelch-type beta propeller"/>
    <property type="match status" value="2"/>
</dbReference>
<accession>A0AB34JRH3</accession>
<evidence type="ECO:0000313" key="3">
    <source>
        <dbReference type="EMBL" id="KAL1528831.1"/>
    </source>
</evidence>
<dbReference type="InterPro" id="IPR036047">
    <property type="entry name" value="F-box-like_dom_sf"/>
</dbReference>
<evidence type="ECO:0000313" key="4">
    <source>
        <dbReference type="Proteomes" id="UP001515480"/>
    </source>
</evidence>
<dbReference type="Pfam" id="PF24681">
    <property type="entry name" value="Kelch_KLHDC2_KLHL20_DRC7"/>
    <property type="match status" value="2"/>
</dbReference>
<dbReference type="Proteomes" id="UP001515480">
    <property type="component" value="Unassembled WGS sequence"/>
</dbReference>
<organism evidence="2 4">
    <name type="scientific">Prymnesium parvum</name>
    <name type="common">Toxic golden alga</name>
    <dbReference type="NCBI Taxonomy" id="97485"/>
    <lineage>
        <taxon>Eukaryota</taxon>
        <taxon>Haptista</taxon>
        <taxon>Haptophyta</taxon>
        <taxon>Prymnesiophyceae</taxon>
        <taxon>Prymnesiales</taxon>
        <taxon>Prymnesiaceae</taxon>
        <taxon>Prymnesium</taxon>
    </lineage>
</organism>
<dbReference type="Gene3D" id="1.20.1280.50">
    <property type="match status" value="1"/>
</dbReference>
<dbReference type="EMBL" id="JBGBPQ010000005">
    <property type="protein sequence ID" value="KAL1523617.1"/>
    <property type="molecule type" value="Genomic_DNA"/>
</dbReference>
<sequence>MVTTRSAATLRASILFRVSDDLALYILSFLDVERVCALLLLNKRFLYLCSSDILWHALLQKKLGASNLPPAPVPPSSWRLRFWQWNRLDACGYAGQAVQMKAPEARFLHRAACVDGRWLYVFGGKGKDGEFDDLWVLDHEQVSSDDAWRIVHPQGIRPEQRLSATLTAVGHELLMFGGRQGDATFMDDTWVFDTKGNSWSCVSASGALTPRMRFNKPSPRWAHSAVRFGERVLFFGGSSPGHCFCDLHWFDMRTRQWSLQLPANLMPPERSGHCACAVKDSMFIFGGNTTKASFNDLWEYVVPTFEWIPLKAEGQAPSGRVGHTITAVGSRLLVLGGRDYTTNSFDSSMYSFNVRTRMWIQVPLDSSADVKVPPVRTGHCTTVYGGQLFMFGGLRDDGTFLDDITAIKLLA</sequence>
<dbReference type="EMBL" id="JBGBPQ010000002">
    <property type="protein sequence ID" value="KAL1528831.1"/>
    <property type="molecule type" value="Genomic_DNA"/>
</dbReference>
<evidence type="ECO:0000313" key="1">
    <source>
        <dbReference type="EMBL" id="KAL1523615.1"/>
    </source>
</evidence>
<dbReference type="SUPFAM" id="SSF117281">
    <property type="entry name" value="Kelch motif"/>
    <property type="match status" value="1"/>
</dbReference>
<dbReference type="EMBL" id="JBGBPQ010000005">
    <property type="protein sequence ID" value="KAL1523615.1"/>
    <property type="molecule type" value="Genomic_DNA"/>
</dbReference>
<evidence type="ECO:0008006" key="5">
    <source>
        <dbReference type="Google" id="ProtNLM"/>
    </source>
</evidence>
<keyword evidence="4" id="KW-1185">Reference proteome</keyword>
<dbReference type="InterPro" id="IPR015915">
    <property type="entry name" value="Kelch-typ_b-propeller"/>
</dbReference>
<dbReference type="SUPFAM" id="SSF81383">
    <property type="entry name" value="F-box domain"/>
    <property type="match status" value="1"/>
</dbReference>
<evidence type="ECO:0000313" key="2">
    <source>
        <dbReference type="EMBL" id="KAL1523617.1"/>
    </source>
</evidence>